<dbReference type="EMBL" id="RBRE01000035">
    <property type="protein sequence ID" value="RMQ47711.1"/>
    <property type="molecule type" value="Genomic_DNA"/>
</dbReference>
<dbReference type="InterPro" id="IPR012448">
    <property type="entry name" value="DUF1652"/>
</dbReference>
<evidence type="ECO:0000313" key="1">
    <source>
        <dbReference type="EMBL" id="RMQ47711.1"/>
    </source>
</evidence>
<sequence>MLSHLELRHVMEVAFRPTVCKCTITPDGLMSIELSNPETHIKELTMTGIPTARLSGGRAIAALVGEIKDEARRAQAAGKEDIKRQG</sequence>
<name>A0A3M4M3E2_PSECI</name>
<reference evidence="1 2" key="1">
    <citation type="submission" date="2018-08" db="EMBL/GenBank/DDBJ databases">
        <title>Recombination of ecologically and evolutionarily significant loci maintains genetic cohesion in the Pseudomonas syringae species complex.</title>
        <authorList>
            <person name="Dillon M."/>
            <person name="Thakur S."/>
            <person name="Almeida R.N.D."/>
            <person name="Weir B.S."/>
            <person name="Guttman D.S."/>
        </authorList>
    </citation>
    <scope>NUCLEOTIDE SEQUENCE [LARGE SCALE GENOMIC DNA]</scope>
    <source>
        <strain evidence="1 2">ICMP 3353</strain>
    </source>
</reference>
<accession>A0A3M4M3E2</accession>
<dbReference type="AlphaFoldDB" id="A0A3M4M3E2"/>
<comment type="caution">
    <text evidence="1">The sequence shown here is derived from an EMBL/GenBank/DDBJ whole genome shotgun (WGS) entry which is preliminary data.</text>
</comment>
<dbReference type="Proteomes" id="UP000277236">
    <property type="component" value="Unassembled WGS sequence"/>
</dbReference>
<organism evidence="1 2">
    <name type="scientific">Pseudomonas cichorii</name>
    <dbReference type="NCBI Taxonomy" id="36746"/>
    <lineage>
        <taxon>Bacteria</taxon>
        <taxon>Pseudomonadati</taxon>
        <taxon>Pseudomonadota</taxon>
        <taxon>Gammaproteobacteria</taxon>
        <taxon>Pseudomonadales</taxon>
        <taxon>Pseudomonadaceae</taxon>
        <taxon>Pseudomonas</taxon>
    </lineage>
</organism>
<evidence type="ECO:0008006" key="3">
    <source>
        <dbReference type="Google" id="ProtNLM"/>
    </source>
</evidence>
<protein>
    <recommendedName>
        <fullName evidence="3">DUF1652 domain-containing protein</fullName>
    </recommendedName>
</protein>
<gene>
    <name evidence="1" type="ORF">ALQ04_04142</name>
</gene>
<dbReference type="OrthoDB" id="6969162at2"/>
<dbReference type="RefSeq" id="WP_122315318.1">
    <property type="nucleotide sequence ID" value="NZ_RBRE01000035.1"/>
</dbReference>
<evidence type="ECO:0000313" key="2">
    <source>
        <dbReference type="Proteomes" id="UP000277236"/>
    </source>
</evidence>
<dbReference type="Pfam" id="PF07865">
    <property type="entry name" value="DUF1652"/>
    <property type="match status" value="1"/>
</dbReference>
<proteinExistence type="predicted"/>